<name>A0ACC2T023_9FUNG</name>
<sequence length="723" mass="78934">MYRPIKGSRFLTRALNLNKPTRRLSISKATHSGNTHTTDGENSRKPLFNKILIANRGEIACRVMRTAKALGIQTVAVYSEADAESQHVKMADEAYCIGPAASSESYLMMDRILEVARSSGAQAIHPGYGFLSENAGFAKTIQESGGIEFVGPPPQAMISMGSKSESKHIMEAAGVPVVPGYHGDNQEPGFLQGEADSMGYPVLIKAIKGGGGKGMRIVNEASEFLEMLESSKREARKSFGDDKVLVEKYLAKPRHVEVQVFADKHGNVVHLFERDCSVQRRHQKIIEEAPAPGLPIELRQDLGNKAVAAARAVGYVGAGTVEFILDTLTDKFYFMEMNTRLQVEHPVTEMVTNVDLVQWQLEVAAGNPLPLSQEEICLSGHAFEARIYAENPRKGFLPDVGPLLFLTPPDISSNVRVETGVVQGDEVSVHYDPMIAKLVCWGRDRDEALRTLRVCLKNYQIAGLSTNIDFLRSLAAHPAFVSAELDTGFIPKHFDTLFPPIQIHSTHLARAALRLLLSSSRSGSPWDITDVFRVNLPRSQRLSFIDPTKEDSQVINVDVTLSGNVYGIQIFYPDGSDESLSGVRLLESESSNLTHQLVTEINGSRQAGPVVLLPPNARTPGQLQLQLFNPEGQLILVTPPLAHLSSSSNSAASGSVRAPMPCKIIQFMTKVGDKVEAGQPLVVLEAMKMEHVIKAPADGVIARIPFSQVGQLVPDNAELIIFE</sequence>
<reference evidence="1" key="1">
    <citation type="submission" date="2022-04" db="EMBL/GenBank/DDBJ databases">
        <title>Genome of the entomopathogenic fungus Entomophthora muscae.</title>
        <authorList>
            <person name="Elya C."/>
            <person name="Lovett B.R."/>
            <person name="Lee E."/>
            <person name="Macias A.M."/>
            <person name="Hajek A.E."/>
            <person name="De Bivort B.L."/>
            <person name="Kasson M.T."/>
            <person name="De Fine Licht H.H."/>
            <person name="Stajich J.E."/>
        </authorList>
    </citation>
    <scope>NUCLEOTIDE SEQUENCE</scope>
    <source>
        <strain evidence="1">Berkeley</strain>
    </source>
</reference>
<gene>
    <name evidence="1" type="ORF">DSO57_1034343</name>
</gene>
<proteinExistence type="predicted"/>
<dbReference type="Proteomes" id="UP001165960">
    <property type="component" value="Unassembled WGS sequence"/>
</dbReference>
<accession>A0ACC2T023</accession>
<organism evidence="1 2">
    <name type="scientific">Entomophthora muscae</name>
    <dbReference type="NCBI Taxonomy" id="34485"/>
    <lineage>
        <taxon>Eukaryota</taxon>
        <taxon>Fungi</taxon>
        <taxon>Fungi incertae sedis</taxon>
        <taxon>Zoopagomycota</taxon>
        <taxon>Entomophthoromycotina</taxon>
        <taxon>Entomophthoromycetes</taxon>
        <taxon>Entomophthorales</taxon>
        <taxon>Entomophthoraceae</taxon>
        <taxon>Entomophthora</taxon>
    </lineage>
</organism>
<keyword evidence="2" id="KW-1185">Reference proteome</keyword>
<dbReference type="EMBL" id="QTSX02003835">
    <property type="protein sequence ID" value="KAJ9067890.1"/>
    <property type="molecule type" value="Genomic_DNA"/>
</dbReference>
<protein>
    <submittedName>
        <fullName evidence="1">Uncharacterized protein</fullName>
    </submittedName>
</protein>
<comment type="caution">
    <text evidence="1">The sequence shown here is derived from an EMBL/GenBank/DDBJ whole genome shotgun (WGS) entry which is preliminary data.</text>
</comment>
<evidence type="ECO:0000313" key="1">
    <source>
        <dbReference type="EMBL" id="KAJ9067890.1"/>
    </source>
</evidence>
<evidence type="ECO:0000313" key="2">
    <source>
        <dbReference type="Proteomes" id="UP001165960"/>
    </source>
</evidence>